<organism evidence="2 3">
    <name type="scientific">Colletotrichum higginsianum (strain IMI 349063)</name>
    <name type="common">Crucifer anthracnose fungus</name>
    <dbReference type="NCBI Taxonomy" id="759273"/>
    <lineage>
        <taxon>Eukaryota</taxon>
        <taxon>Fungi</taxon>
        <taxon>Dikarya</taxon>
        <taxon>Ascomycota</taxon>
        <taxon>Pezizomycotina</taxon>
        <taxon>Sordariomycetes</taxon>
        <taxon>Hypocreomycetidae</taxon>
        <taxon>Glomerellales</taxon>
        <taxon>Glomerellaceae</taxon>
        <taxon>Colletotrichum</taxon>
        <taxon>Colletotrichum destructivum species complex</taxon>
    </lineage>
</organism>
<protein>
    <submittedName>
        <fullName evidence="2">54S ribosomal protein YmL6</fullName>
    </submittedName>
</protein>
<reference evidence="3" key="1">
    <citation type="journal article" date="2012" name="Nat. Genet.">
        <title>Lifestyle transitions in plant pathogenic Colletotrichum fungi deciphered by genome and transcriptome analyses.</title>
        <authorList>
            <person name="O'Connell R.J."/>
            <person name="Thon M.R."/>
            <person name="Hacquard S."/>
            <person name="Amyotte S.G."/>
            <person name="Kleemann J."/>
            <person name="Torres M.F."/>
            <person name="Damm U."/>
            <person name="Buiate E.A."/>
            <person name="Epstein L."/>
            <person name="Alkan N."/>
            <person name="Altmueller J."/>
            <person name="Alvarado-Balderrama L."/>
            <person name="Bauser C.A."/>
            <person name="Becker C."/>
            <person name="Birren B.W."/>
            <person name="Chen Z."/>
            <person name="Choi J."/>
            <person name="Crouch J.A."/>
            <person name="Duvick J.P."/>
            <person name="Farman M.A."/>
            <person name="Gan P."/>
            <person name="Heiman D."/>
            <person name="Henrissat B."/>
            <person name="Howard R.J."/>
            <person name="Kabbage M."/>
            <person name="Koch C."/>
            <person name="Kracher B."/>
            <person name="Kubo Y."/>
            <person name="Law A.D."/>
            <person name="Lebrun M.-H."/>
            <person name="Lee Y.-H."/>
            <person name="Miyara I."/>
            <person name="Moore N."/>
            <person name="Neumann U."/>
            <person name="Nordstroem K."/>
            <person name="Panaccione D.G."/>
            <person name="Panstruga R."/>
            <person name="Place M."/>
            <person name="Proctor R.H."/>
            <person name="Prusky D."/>
            <person name="Rech G."/>
            <person name="Reinhardt R."/>
            <person name="Rollins J.A."/>
            <person name="Rounsley S."/>
            <person name="Schardl C.L."/>
            <person name="Schwartz D.C."/>
            <person name="Shenoy N."/>
            <person name="Shirasu K."/>
            <person name="Sikhakolli U.R."/>
            <person name="Stueber K."/>
            <person name="Sukno S.A."/>
            <person name="Sweigard J.A."/>
            <person name="Takano Y."/>
            <person name="Takahara H."/>
            <person name="Trail F."/>
            <person name="van der Does H.C."/>
            <person name="Voll L.M."/>
            <person name="Will I."/>
            <person name="Young S."/>
            <person name="Zeng Q."/>
            <person name="Zhang J."/>
            <person name="Zhou S."/>
            <person name="Dickman M.B."/>
            <person name="Schulze-Lefert P."/>
            <person name="Ver Loren van Themaat E."/>
            <person name="Ma L.-J."/>
            <person name="Vaillancourt L.J."/>
        </authorList>
    </citation>
    <scope>NUCLEOTIDE SEQUENCE [LARGE SCALE GENOMIC DNA]</scope>
    <source>
        <strain evidence="3">IMI 349063</strain>
    </source>
</reference>
<gene>
    <name evidence="2" type="ORF">CH063_14204</name>
</gene>
<accession>H1VXK6</accession>
<feature type="region of interest" description="Disordered" evidence="1">
    <location>
        <begin position="1"/>
        <end position="44"/>
    </location>
</feature>
<dbReference type="AlphaFoldDB" id="H1VXK6"/>
<evidence type="ECO:0000313" key="2">
    <source>
        <dbReference type="EMBL" id="CCF44968.1"/>
    </source>
</evidence>
<sequence>MATEAPFPGITTSAYAVPKTTEPWTPSLSTPGTQREASYERARY</sequence>
<proteinExistence type="predicted"/>
<evidence type="ECO:0000256" key="1">
    <source>
        <dbReference type="SAM" id="MobiDB-lite"/>
    </source>
</evidence>
<dbReference type="Proteomes" id="UP000007174">
    <property type="component" value="Unassembled WGS sequence"/>
</dbReference>
<keyword evidence="2" id="KW-0687">Ribonucleoprotein</keyword>
<dbReference type="EMBL" id="CACQ02007325">
    <property type="protein sequence ID" value="CCF44968.1"/>
    <property type="molecule type" value="Genomic_DNA"/>
</dbReference>
<feature type="compositionally biased region" description="Polar residues" evidence="1">
    <location>
        <begin position="22"/>
        <end position="36"/>
    </location>
</feature>
<name>H1VXK6_COLHI</name>
<dbReference type="GO" id="GO:0005840">
    <property type="term" value="C:ribosome"/>
    <property type="evidence" value="ECO:0007669"/>
    <property type="project" value="UniProtKB-KW"/>
</dbReference>
<dbReference type="HOGENOM" id="CLU_3224525_0_0_1"/>
<evidence type="ECO:0000313" key="3">
    <source>
        <dbReference type="Proteomes" id="UP000007174"/>
    </source>
</evidence>
<keyword evidence="2" id="KW-0689">Ribosomal protein</keyword>